<feature type="compositionally biased region" description="Low complexity" evidence="1">
    <location>
        <begin position="63"/>
        <end position="81"/>
    </location>
</feature>
<evidence type="ECO:0000256" key="1">
    <source>
        <dbReference type="SAM" id="MobiDB-lite"/>
    </source>
</evidence>
<feature type="region of interest" description="Disordered" evidence="1">
    <location>
        <begin position="1"/>
        <end position="51"/>
    </location>
</feature>
<sequence>MRLRDDGMSEATNLQPPKYRHKASQGNPVTKPHPASLSPHIPGPSMPSLQHVERSPAPLVFKFKTTKGGSSTSVSPIPHSSQMDKRVFIHYNH</sequence>
<gene>
    <name evidence="2" type="ORF">VNI00_006775</name>
</gene>
<evidence type="ECO:0000313" key="2">
    <source>
        <dbReference type="EMBL" id="KAK7047110.1"/>
    </source>
</evidence>
<evidence type="ECO:0000313" key="3">
    <source>
        <dbReference type="Proteomes" id="UP001383192"/>
    </source>
</evidence>
<protein>
    <submittedName>
        <fullName evidence="2">Uncharacterized protein</fullName>
    </submittedName>
</protein>
<reference evidence="2 3" key="1">
    <citation type="submission" date="2024-01" db="EMBL/GenBank/DDBJ databases">
        <title>A draft genome for a cacao thread blight-causing isolate of Paramarasmius palmivorus.</title>
        <authorList>
            <person name="Baruah I.K."/>
            <person name="Bukari Y."/>
            <person name="Amoako-Attah I."/>
            <person name="Meinhardt L.W."/>
            <person name="Bailey B.A."/>
            <person name="Cohen S.P."/>
        </authorList>
    </citation>
    <scope>NUCLEOTIDE SEQUENCE [LARGE SCALE GENOMIC DNA]</scope>
    <source>
        <strain evidence="2 3">GH-12</strain>
    </source>
</reference>
<keyword evidence="3" id="KW-1185">Reference proteome</keyword>
<dbReference type="Proteomes" id="UP001383192">
    <property type="component" value="Unassembled WGS sequence"/>
</dbReference>
<organism evidence="2 3">
    <name type="scientific">Paramarasmius palmivorus</name>
    <dbReference type="NCBI Taxonomy" id="297713"/>
    <lineage>
        <taxon>Eukaryota</taxon>
        <taxon>Fungi</taxon>
        <taxon>Dikarya</taxon>
        <taxon>Basidiomycota</taxon>
        <taxon>Agaricomycotina</taxon>
        <taxon>Agaricomycetes</taxon>
        <taxon>Agaricomycetidae</taxon>
        <taxon>Agaricales</taxon>
        <taxon>Marasmiineae</taxon>
        <taxon>Marasmiaceae</taxon>
        <taxon>Paramarasmius</taxon>
    </lineage>
</organism>
<accession>A0AAW0D6P6</accession>
<dbReference type="AlphaFoldDB" id="A0AAW0D6P6"/>
<comment type="caution">
    <text evidence="2">The sequence shown here is derived from an EMBL/GenBank/DDBJ whole genome shotgun (WGS) entry which is preliminary data.</text>
</comment>
<feature type="region of interest" description="Disordered" evidence="1">
    <location>
        <begin position="63"/>
        <end position="93"/>
    </location>
</feature>
<name>A0AAW0D6P6_9AGAR</name>
<dbReference type="EMBL" id="JAYKXP010000021">
    <property type="protein sequence ID" value="KAK7047110.1"/>
    <property type="molecule type" value="Genomic_DNA"/>
</dbReference>
<proteinExistence type="predicted"/>